<feature type="region of interest" description="Disordered" evidence="1">
    <location>
        <begin position="180"/>
        <end position="218"/>
    </location>
</feature>
<dbReference type="EMBL" id="JH413848">
    <property type="protein sequence ID" value="EHL29221.1"/>
    <property type="molecule type" value="Genomic_DNA"/>
</dbReference>
<dbReference type="InParanoid" id="G9ETM0"/>
<sequence>MTLENIHVQLALVKQFRRLRKDFFCYFETERMQQLACYRHPDSNKPFSAILDFTKTDSQDVTRQAFARLFAQYMNKEYAARKVEGTLEIDDNHFRVENDAQVFISSYGSFYEFVDGEGVSLPFPANIEKLPALPLMLNSIPKTERSFIDEWLEQELMEAAPLTKQTDAPEINNLVCQLQQELGGSSPSQPTLMRRRRQETTPETKEPRPAKRQRRGDASEPLSLCLLNALPQPTQFLGLHFTLEAELGLALQSHTKQQQQDMGIERVTKCRGKPLYMVKLANLERYGGFLACFGRKENAHVPTSETPFLARPSPQNTIPFNELNEYAITQTYPEHECTEQTQGNQDEEIEHLEKELFAAPTPLLPNEEDEVRILSQLIQQGRPITFFQSGTKRQRVETAVSIKTFAPEKKVDLSNFRRKTSR</sequence>
<name>G9ETM0_9GAMM</name>
<reference evidence="2 3" key="1">
    <citation type="journal article" date="2011" name="BMC Genomics">
        <title>Insight into cross-talk between intra-amoebal pathogens.</title>
        <authorList>
            <person name="Gimenez G."/>
            <person name="Bertelli C."/>
            <person name="Moliner C."/>
            <person name="Robert C."/>
            <person name="Raoult D."/>
            <person name="Fournier P.E."/>
            <person name="Greub G."/>
        </authorList>
    </citation>
    <scope>NUCLEOTIDE SEQUENCE [LARGE SCALE GENOMIC DNA]</scope>
    <source>
        <strain evidence="2 3">LLAP12</strain>
    </source>
</reference>
<proteinExistence type="predicted"/>
<gene>
    <name evidence="2" type="ORF">LDG_8654</name>
</gene>
<organism evidence="2 3">
    <name type="scientific">Legionella drancourtii LLAP12</name>
    <dbReference type="NCBI Taxonomy" id="658187"/>
    <lineage>
        <taxon>Bacteria</taxon>
        <taxon>Pseudomonadati</taxon>
        <taxon>Pseudomonadota</taxon>
        <taxon>Gammaproteobacteria</taxon>
        <taxon>Legionellales</taxon>
        <taxon>Legionellaceae</taxon>
        <taxon>Legionella</taxon>
    </lineage>
</organism>
<evidence type="ECO:0000313" key="2">
    <source>
        <dbReference type="EMBL" id="EHL29221.1"/>
    </source>
</evidence>
<evidence type="ECO:0000313" key="3">
    <source>
        <dbReference type="Proteomes" id="UP000002770"/>
    </source>
</evidence>
<evidence type="ECO:0000256" key="1">
    <source>
        <dbReference type="SAM" id="MobiDB-lite"/>
    </source>
</evidence>
<protein>
    <submittedName>
        <fullName evidence="2">Uncharacterized protein</fullName>
    </submittedName>
</protein>
<dbReference type="AlphaFoldDB" id="G9ETM0"/>
<dbReference type="Proteomes" id="UP000002770">
    <property type="component" value="Unassembled WGS sequence"/>
</dbReference>
<accession>G9ETM0</accession>
<keyword evidence="3" id="KW-1185">Reference proteome</keyword>
<feature type="compositionally biased region" description="Polar residues" evidence="1">
    <location>
        <begin position="180"/>
        <end position="191"/>
    </location>
</feature>
<dbReference type="HOGENOM" id="CLU_650191_0_0_6"/>
<feature type="compositionally biased region" description="Basic and acidic residues" evidence="1">
    <location>
        <begin position="198"/>
        <end position="209"/>
    </location>
</feature>